<dbReference type="Proteomes" id="UP001307889">
    <property type="component" value="Chromosome 12"/>
</dbReference>
<dbReference type="EMBL" id="AP028920">
    <property type="protein sequence ID" value="BET01121.1"/>
    <property type="molecule type" value="Genomic_DNA"/>
</dbReference>
<feature type="region of interest" description="Disordered" evidence="1">
    <location>
        <begin position="1"/>
        <end position="20"/>
    </location>
</feature>
<gene>
    <name evidence="2" type="ORF">NTJ_13937</name>
</gene>
<reference evidence="2 3" key="1">
    <citation type="submission" date="2023-09" db="EMBL/GenBank/DDBJ databases">
        <title>Nesidiocoris tenuis whole genome shotgun sequence.</title>
        <authorList>
            <person name="Shibata T."/>
            <person name="Shimoda M."/>
            <person name="Kobayashi T."/>
            <person name="Uehara T."/>
        </authorList>
    </citation>
    <scope>NUCLEOTIDE SEQUENCE [LARGE SCALE GENOMIC DNA]</scope>
    <source>
        <strain evidence="2 3">Japan</strain>
    </source>
</reference>
<accession>A0ABN7B9Q4</accession>
<evidence type="ECO:0000313" key="2">
    <source>
        <dbReference type="EMBL" id="BET01121.1"/>
    </source>
</evidence>
<name>A0ABN7B9Q4_9HEMI</name>
<organism evidence="2 3">
    <name type="scientific">Nesidiocoris tenuis</name>
    <dbReference type="NCBI Taxonomy" id="355587"/>
    <lineage>
        <taxon>Eukaryota</taxon>
        <taxon>Metazoa</taxon>
        <taxon>Ecdysozoa</taxon>
        <taxon>Arthropoda</taxon>
        <taxon>Hexapoda</taxon>
        <taxon>Insecta</taxon>
        <taxon>Pterygota</taxon>
        <taxon>Neoptera</taxon>
        <taxon>Paraneoptera</taxon>
        <taxon>Hemiptera</taxon>
        <taxon>Heteroptera</taxon>
        <taxon>Panheteroptera</taxon>
        <taxon>Cimicomorpha</taxon>
        <taxon>Miridae</taxon>
        <taxon>Dicyphina</taxon>
        <taxon>Nesidiocoris</taxon>
    </lineage>
</organism>
<evidence type="ECO:0000313" key="3">
    <source>
        <dbReference type="Proteomes" id="UP001307889"/>
    </source>
</evidence>
<protein>
    <submittedName>
        <fullName evidence="2">Uncharacterized protein</fullName>
    </submittedName>
</protein>
<sequence length="66" mass="7393">MDRPLLSSDREGVPSWEARTEHLSSYNKPTVLQRFPTLSAPLVISFRLLASDVRNHRGKVDCGDGL</sequence>
<evidence type="ECO:0000256" key="1">
    <source>
        <dbReference type="SAM" id="MobiDB-lite"/>
    </source>
</evidence>
<proteinExistence type="predicted"/>
<keyword evidence="3" id="KW-1185">Reference proteome</keyword>